<evidence type="ECO:0000256" key="1">
    <source>
        <dbReference type="ARBA" id="ARBA00022741"/>
    </source>
</evidence>
<keyword evidence="2" id="KW-0067">ATP-binding</keyword>
<keyword evidence="1" id="KW-0547">Nucleotide-binding</keyword>
<dbReference type="EMBL" id="BSND01000003">
    <property type="protein sequence ID" value="GLP98477.1"/>
    <property type="molecule type" value="Genomic_DNA"/>
</dbReference>
<dbReference type="InterPro" id="IPR027417">
    <property type="entry name" value="P-loop_NTPase"/>
</dbReference>
<dbReference type="PANTHER" id="PTHR32071">
    <property type="entry name" value="TRANSCRIPTIONAL REGULATORY PROTEIN"/>
    <property type="match status" value="1"/>
</dbReference>
<reference evidence="6" key="1">
    <citation type="journal article" date="2014" name="Int. J. Syst. Evol. Microbiol.">
        <title>Complete genome of a new Firmicutes species belonging to the dominant human colonic microbiota ('Ruminococcus bicirculans') reveals two chromosomes and a selective capacity to utilize plant glucans.</title>
        <authorList>
            <consortium name="NISC Comparative Sequencing Program"/>
            <person name="Wegmann U."/>
            <person name="Louis P."/>
            <person name="Goesmann A."/>
            <person name="Henrissat B."/>
            <person name="Duncan S.H."/>
            <person name="Flint H.J."/>
        </authorList>
    </citation>
    <scope>NUCLEOTIDE SEQUENCE</scope>
    <source>
        <strain evidence="6">NBRC 102424</strain>
    </source>
</reference>
<dbReference type="InterPro" id="IPR058031">
    <property type="entry name" value="AAA_lid_NorR"/>
</dbReference>
<gene>
    <name evidence="6" type="ORF">GCM10007891_03310</name>
</gene>
<keyword evidence="4" id="KW-0804">Transcription</keyword>
<evidence type="ECO:0000256" key="4">
    <source>
        <dbReference type="ARBA" id="ARBA00023163"/>
    </source>
</evidence>
<evidence type="ECO:0000313" key="7">
    <source>
        <dbReference type="Proteomes" id="UP001161423"/>
    </source>
</evidence>
<evidence type="ECO:0000313" key="6">
    <source>
        <dbReference type="EMBL" id="GLP98477.1"/>
    </source>
</evidence>
<reference evidence="6" key="2">
    <citation type="submission" date="2023-01" db="EMBL/GenBank/DDBJ databases">
        <title>Draft genome sequence of Methylophaga thalassica strain NBRC 102424.</title>
        <authorList>
            <person name="Sun Q."/>
            <person name="Mori K."/>
        </authorList>
    </citation>
    <scope>NUCLEOTIDE SEQUENCE</scope>
    <source>
        <strain evidence="6">NBRC 102424</strain>
    </source>
</reference>
<sequence length="159" mass="17789">MFRLNVLPLFIPRLRDRSADIEMLASAFLKKQLEQDIKNEGGPVITPVFSDEALAALKAYHWPGNVRELRNMMTRLSVRLPTGVREISAELIRRLLPKSSSQRAGPVDEGVFIPKGTTLADAEWLLIDAALKQANFNRSKAAELLGIGERTLRRKLNGN</sequence>
<organism evidence="6 7">
    <name type="scientific">Methylophaga thalassica</name>
    <dbReference type="NCBI Taxonomy" id="40223"/>
    <lineage>
        <taxon>Bacteria</taxon>
        <taxon>Pseudomonadati</taxon>
        <taxon>Pseudomonadota</taxon>
        <taxon>Gammaproteobacteria</taxon>
        <taxon>Thiotrichales</taxon>
        <taxon>Piscirickettsiaceae</taxon>
        <taxon>Methylophaga</taxon>
    </lineage>
</organism>
<evidence type="ECO:0000256" key="2">
    <source>
        <dbReference type="ARBA" id="ARBA00022840"/>
    </source>
</evidence>
<protein>
    <recommendedName>
        <fullName evidence="5">Sigma-54 factor interaction domain-containing protein</fullName>
    </recommendedName>
</protein>
<keyword evidence="7" id="KW-1185">Reference proteome</keyword>
<dbReference type="Pfam" id="PF02954">
    <property type="entry name" value="HTH_8"/>
    <property type="match status" value="1"/>
</dbReference>
<evidence type="ECO:0000259" key="5">
    <source>
        <dbReference type="PROSITE" id="PS50045"/>
    </source>
</evidence>
<name>A0ABQ5TQA3_9GAMM</name>
<comment type="caution">
    <text evidence="6">The sequence shown here is derived from an EMBL/GenBank/DDBJ whole genome shotgun (WGS) entry which is preliminary data.</text>
</comment>
<dbReference type="Gene3D" id="1.10.8.60">
    <property type="match status" value="1"/>
</dbReference>
<keyword evidence="3" id="KW-0805">Transcription regulation</keyword>
<dbReference type="SUPFAM" id="SSF52540">
    <property type="entry name" value="P-loop containing nucleoside triphosphate hydrolases"/>
    <property type="match status" value="1"/>
</dbReference>
<dbReference type="PROSITE" id="PS00688">
    <property type="entry name" value="SIGMA54_INTERACT_3"/>
    <property type="match status" value="1"/>
</dbReference>
<dbReference type="SUPFAM" id="SSF46689">
    <property type="entry name" value="Homeodomain-like"/>
    <property type="match status" value="1"/>
</dbReference>
<dbReference type="InterPro" id="IPR009057">
    <property type="entry name" value="Homeodomain-like_sf"/>
</dbReference>
<dbReference type="InterPro" id="IPR002078">
    <property type="entry name" value="Sigma_54_int"/>
</dbReference>
<dbReference type="Proteomes" id="UP001161423">
    <property type="component" value="Unassembled WGS sequence"/>
</dbReference>
<dbReference type="PROSITE" id="PS50045">
    <property type="entry name" value="SIGMA54_INTERACT_4"/>
    <property type="match status" value="1"/>
</dbReference>
<dbReference type="PRINTS" id="PR01590">
    <property type="entry name" value="HTHFIS"/>
</dbReference>
<dbReference type="InterPro" id="IPR025944">
    <property type="entry name" value="Sigma_54_int_dom_CS"/>
</dbReference>
<proteinExistence type="predicted"/>
<dbReference type="InterPro" id="IPR002197">
    <property type="entry name" value="HTH_Fis"/>
</dbReference>
<accession>A0ABQ5TQA3</accession>
<dbReference type="Gene3D" id="1.10.10.60">
    <property type="entry name" value="Homeodomain-like"/>
    <property type="match status" value="1"/>
</dbReference>
<feature type="domain" description="Sigma-54 factor interaction" evidence="5">
    <location>
        <begin position="1"/>
        <end position="78"/>
    </location>
</feature>
<evidence type="ECO:0000256" key="3">
    <source>
        <dbReference type="ARBA" id="ARBA00023015"/>
    </source>
</evidence>
<dbReference type="Pfam" id="PF25601">
    <property type="entry name" value="AAA_lid_14"/>
    <property type="match status" value="1"/>
</dbReference>